<feature type="transmembrane region" description="Helical" evidence="1">
    <location>
        <begin position="77"/>
        <end position="95"/>
    </location>
</feature>
<feature type="transmembrane region" description="Helical" evidence="1">
    <location>
        <begin position="132"/>
        <end position="150"/>
    </location>
</feature>
<evidence type="ECO:0000256" key="1">
    <source>
        <dbReference type="SAM" id="Phobius"/>
    </source>
</evidence>
<dbReference type="Gene3D" id="1.10.3730.20">
    <property type="match status" value="1"/>
</dbReference>
<feature type="transmembrane region" description="Helical" evidence="1">
    <location>
        <begin position="273"/>
        <end position="291"/>
    </location>
</feature>
<keyword evidence="1" id="KW-0812">Transmembrane</keyword>
<organism evidence="3 4">
    <name type="scientific">Psychroflexus salis</name>
    <dbReference type="NCBI Taxonomy" id="1526574"/>
    <lineage>
        <taxon>Bacteria</taxon>
        <taxon>Pseudomonadati</taxon>
        <taxon>Bacteroidota</taxon>
        <taxon>Flavobacteriia</taxon>
        <taxon>Flavobacteriales</taxon>
        <taxon>Flavobacteriaceae</taxon>
        <taxon>Psychroflexus</taxon>
    </lineage>
</organism>
<sequence>MNSFLRGSIFVGIAASCYGVLTTFVKLAYQDGFNTREVTLAQLAIGFVCLSIMNTWFKKKRPTGKISKSYLLKSKLYLALSGTSLGFTSIFYYIAMNYISVSVGIVLLMQSVWMGVVLDILVNKVKPTKQKIIAVVVILIGTILAANLLFSEVQVNLTGVFYGFLAALSYTVTIFTSNRVGLSLHSISRSKWMMTGGLLVVIVYAIPALAEFNLNIFMLWGPILALFGTLLPPLFFTAGMPKINLGLGAIISAIELPVAAIMGYLVLNETQNLNQWIGIILIIAAIVFMNLQRAKKIID</sequence>
<feature type="transmembrane region" description="Helical" evidence="1">
    <location>
        <begin position="243"/>
        <end position="267"/>
    </location>
</feature>
<accession>A0A917E8P4</accession>
<evidence type="ECO:0000259" key="2">
    <source>
        <dbReference type="Pfam" id="PF00892"/>
    </source>
</evidence>
<dbReference type="RefSeq" id="WP_188406157.1">
    <property type="nucleotide sequence ID" value="NZ_BMGL01000007.1"/>
</dbReference>
<keyword evidence="1" id="KW-0472">Membrane</keyword>
<keyword evidence="1" id="KW-1133">Transmembrane helix</keyword>
<evidence type="ECO:0000313" key="4">
    <source>
        <dbReference type="Proteomes" id="UP000599688"/>
    </source>
</evidence>
<dbReference type="SUPFAM" id="SSF103481">
    <property type="entry name" value="Multidrug resistance efflux transporter EmrE"/>
    <property type="match status" value="2"/>
</dbReference>
<dbReference type="InterPro" id="IPR000620">
    <property type="entry name" value="EamA_dom"/>
</dbReference>
<feature type="transmembrane region" description="Helical" evidence="1">
    <location>
        <begin position="162"/>
        <end position="180"/>
    </location>
</feature>
<dbReference type="PROSITE" id="PS51257">
    <property type="entry name" value="PROKAR_LIPOPROTEIN"/>
    <property type="match status" value="1"/>
</dbReference>
<feature type="transmembrane region" description="Helical" evidence="1">
    <location>
        <begin position="216"/>
        <end position="236"/>
    </location>
</feature>
<dbReference type="Proteomes" id="UP000599688">
    <property type="component" value="Unassembled WGS sequence"/>
</dbReference>
<feature type="transmembrane region" description="Helical" evidence="1">
    <location>
        <begin position="192"/>
        <end position="210"/>
    </location>
</feature>
<reference evidence="3 4" key="1">
    <citation type="journal article" date="2014" name="Int. J. Syst. Evol. Microbiol.">
        <title>Complete genome sequence of Corynebacterium casei LMG S-19264T (=DSM 44701T), isolated from a smear-ripened cheese.</title>
        <authorList>
            <consortium name="US DOE Joint Genome Institute (JGI-PGF)"/>
            <person name="Walter F."/>
            <person name="Albersmeier A."/>
            <person name="Kalinowski J."/>
            <person name="Ruckert C."/>
        </authorList>
    </citation>
    <scope>NUCLEOTIDE SEQUENCE [LARGE SCALE GENOMIC DNA]</scope>
    <source>
        <strain evidence="3 4">CGMCC 1.12925</strain>
    </source>
</reference>
<dbReference type="InterPro" id="IPR037185">
    <property type="entry name" value="EmrE-like"/>
</dbReference>
<feature type="transmembrane region" description="Helical" evidence="1">
    <location>
        <begin position="7"/>
        <end position="28"/>
    </location>
</feature>
<gene>
    <name evidence="3" type="primary">fjo20</name>
    <name evidence="3" type="ORF">GCM10010831_14460</name>
</gene>
<dbReference type="Pfam" id="PF00892">
    <property type="entry name" value="EamA"/>
    <property type="match status" value="2"/>
</dbReference>
<keyword evidence="4" id="KW-1185">Reference proteome</keyword>
<dbReference type="AlphaFoldDB" id="A0A917E8P4"/>
<feature type="domain" description="EamA" evidence="2">
    <location>
        <begin position="6"/>
        <end position="145"/>
    </location>
</feature>
<protein>
    <submittedName>
        <fullName evidence="3">Permease</fullName>
    </submittedName>
</protein>
<dbReference type="PANTHER" id="PTHR22911:SF137">
    <property type="entry name" value="SOLUTE CARRIER FAMILY 35 MEMBER G2-RELATED"/>
    <property type="match status" value="1"/>
</dbReference>
<feature type="domain" description="EamA" evidence="2">
    <location>
        <begin position="158"/>
        <end position="290"/>
    </location>
</feature>
<evidence type="ECO:0000313" key="3">
    <source>
        <dbReference type="EMBL" id="GGE14197.1"/>
    </source>
</evidence>
<dbReference type="EMBL" id="BMGL01000007">
    <property type="protein sequence ID" value="GGE14197.1"/>
    <property type="molecule type" value="Genomic_DNA"/>
</dbReference>
<comment type="caution">
    <text evidence="3">The sequence shown here is derived from an EMBL/GenBank/DDBJ whole genome shotgun (WGS) entry which is preliminary data.</text>
</comment>
<dbReference type="GO" id="GO:0016020">
    <property type="term" value="C:membrane"/>
    <property type="evidence" value="ECO:0007669"/>
    <property type="project" value="InterPro"/>
</dbReference>
<proteinExistence type="predicted"/>
<dbReference type="PANTHER" id="PTHR22911">
    <property type="entry name" value="ACYL-MALONYL CONDENSING ENZYME-RELATED"/>
    <property type="match status" value="1"/>
</dbReference>
<feature type="transmembrane region" description="Helical" evidence="1">
    <location>
        <begin position="40"/>
        <end position="57"/>
    </location>
</feature>
<name>A0A917E8P4_9FLAO</name>
<feature type="transmembrane region" description="Helical" evidence="1">
    <location>
        <begin position="101"/>
        <end position="120"/>
    </location>
</feature>